<protein>
    <recommendedName>
        <fullName evidence="4">DUF1240 domain-containing protein</fullName>
    </recommendedName>
</protein>
<feature type="transmembrane region" description="Helical" evidence="1">
    <location>
        <begin position="7"/>
        <end position="26"/>
    </location>
</feature>
<dbReference type="Proteomes" id="UP000239197">
    <property type="component" value="Chromosome"/>
</dbReference>
<evidence type="ECO:0008006" key="4">
    <source>
        <dbReference type="Google" id="ProtNLM"/>
    </source>
</evidence>
<feature type="transmembrane region" description="Helical" evidence="1">
    <location>
        <begin position="52"/>
        <end position="72"/>
    </location>
</feature>
<sequence length="157" mass="18031">MAEKIKHFSYIIGGIVALNLILYFFVPNCVRDIVRLFIGEDIIYYNWRSLPILISMPMVLSIEILLISCFFTKDKKVHPVMMKYVNKFGVSICIIFFLSVFCSPIISIVFAFSSYHPCASSSIFSGIYYVKDKTKCYGLNGVIPWKKGYGYNNDVKQ</sequence>
<gene>
    <name evidence="2" type="ORF">BV494_19385</name>
</gene>
<name>A0A2L1UVT2_9GAMM</name>
<reference evidence="3" key="1">
    <citation type="submission" date="2017-01" db="EMBL/GenBank/DDBJ databases">
        <title>Genome sequence of Rouxiella sp. ERMR1:05.</title>
        <authorList>
            <person name="Kumar R."/>
            <person name="Singh D."/>
            <person name="Kumar S."/>
        </authorList>
    </citation>
    <scope>NUCLEOTIDE SEQUENCE [LARGE SCALE GENOMIC DNA]</scope>
    <source>
        <strain evidence="3">ERMR1:05</strain>
    </source>
</reference>
<evidence type="ECO:0000313" key="3">
    <source>
        <dbReference type="Proteomes" id="UP000239197"/>
    </source>
</evidence>
<proteinExistence type="predicted"/>
<dbReference type="RefSeq" id="WP_104924310.1">
    <property type="nucleotide sequence ID" value="NZ_CP019062.1"/>
</dbReference>
<evidence type="ECO:0000313" key="2">
    <source>
        <dbReference type="EMBL" id="AVF36948.1"/>
    </source>
</evidence>
<evidence type="ECO:0000256" key="1">
    <source>
        <dbReference type="SAM" id="Phobius"/>
    </source>
</evidence>
<dbReference type="AlphaFoldDB" id="A0A2L1UVT2"/>
<accession>A0A2L1UVT2</accession>
<keyword evidence="1" id="KW-0812">Transmembrane</keyword>
<dbReference type="KEGG" id="rox:BV494_19385"/>
<keyword evidence="1" id="KW-1133">Transmembrane helix</keyword>
<dbReference type="OrthoDB" id="6637172at2"/>
<keyword evidence="1" id="KW-0472">Membrane</keyword>
<keyword evidence="3" id="KW-1185">Reference proteome</keyword>
<feature type="transmembrane region" description="Helical" evidence="1">
    <location>
        <begin position="84"/>
        <end position="112"/>
    </location>
</feature>
<dbReference type="EMBL" id="CP019062">
    <property type="protein sequence ID" value="AVF36948.1"/>
    <property type="molecule type" value="Genomic_DNA"/>
</dbReference>
<organism evidence="2 3">
    <name type="scientific">Rahnella sikkimica</name>
    <dbReference type="NCBI Taxonomy" id="1805933"/>
    <lineage>
        <taxon>Bacteria</taxon>
        <taxon>Pseudomonadati</taxon>
        <taxon>Pseudomonadota</taxon>
        <taxon>Gammaproteobacteria</taxon>
        <taxon>Enterobacterales</taxon>
        <taxon>Yersiniaceae</taxon>
        <taxon>Rahnella</taxon>
    </lineage>
</organism>